<dbReference type="AlphaFoldDB" id="A0A561XMT5"/>
<reference evidence="2 3" key="1">
    <citation type="journal article" date="2015" name="Stand. Genomic Sci.">
        <title>Genomic Encyclopedia of Bacterial and Archaeal Type Strains, Phase III: the genomes of soil and plant-associated and newly described type strains.</title>
        <authorList>
            <person name="Whitman W.B."/>
            <person name="Woyke T."/>
            <person name="Klenk H.P."/>
            <person name="Zhou Y."/>
            <person name="Lilburn T.G."/>
            <person name="Beck B.J."/>
            <person name="De Vos P."/>
            <person name="Vandamme P."/>
            <person name="Eisen J.A."/>
            <person name="Garrity G."/>
            <person name="Hugenholtz P."/>
            <person name="Kyrpides N.C."/>
        </authorList>
    </citation>
    <scope>NUCLEOTIDE SEQUENCE [LARGE SCALE GENOMIC DNA]</scope>
    <source>
        <strain evidence="2 3">DSM 64</strain>
    </source>
</reference>
<organism evidence="2 3">
    <name type="scientific">Acidovorax delafieldii</name>
    <name type="common">Pseudomonas delafieldii</name>
    <dbReference type="NCBI Taxonomy" id="47920"/>
    <lineage>
        <taxon>Bacteria</taxon>
        <taxon>Pseudomonadati</taxon>
        <taxon>Pseudomonadota</taxon>
        <taxon>Betaproteobacteria</taxon>
        <taxon>Burkholderiales</taxon>
        <taxon>Comamonadaceae</taxon>
        <taxon>Acidovorax</taxon>
    </lineage>
</organism>
<protein>
    <submittedName>
        <fullName evidence="2">Uncharacterized protein</fullName>
    </submittedName>
</protein>
<gene>
    <name evidence="2" type="ORF">ATF69_2464</name>
</gene>
<evidence type="ECO:0000313" key="2">
    <source>
        <dbReference type="EMBL" id="TWG37417.1"/>
    </source>
</evidence>
<proteinExistence type="predicted"/>
<evidence type="ECO:0000313" key="3">
    <source>
        <dbReference type="Proteomes" id="UP000321485"/>
    </source>
</evidence>
<feature type="region of interest" description="Disordered" evidence="1">
    <location>
        <begin position="19"/>
        <end position="38"/>
    </location>
</feature>
<accession>A0A561XMT5</accession>
<sequence length="38" mass="3772">MMPLTAVTTTTFVALDARSTVHPLPTATGASSGAGDQP</sequence>
<comment type="caution">
    <text evidence="2">The sequence shown here is derived from an EMBL/GenBank/DDBJ whole genome shotgun (WGS) entry which is preliminary data.</text>
</comment>
<name>A0A561XMT5_ACIDE</name>
<evidence type="ECO:0000256" key="1">
    <source>
        <dbReference type="SAM" id="MobiDB-lite"/>
    </source>
</evidence>
<dbReference type="Proteomes" id="UP000321485">
    <property type="component" value="Unassembled WGS sequence"/>
</dbReference>
<dbReference type="EMBL" id="VJWE01000013">
    <property type="protein sequence ID" value="TWG37417.1"/>
    <property type="molecule type" value="Genomic_DNA"/>
</dbReference>